<reference evidence="1 2" key="1">
    <citation type="submission" date="2020-03" db="EMBL/GenBank/DDBJ databases">
        <authorList>
            <person name="Lai Q."/>
        </authorList>
    </citation>
    <scope>NUCLEOTIDE SEQUENCE [LARGE SCALE GENOMIC DNA]</scope>
    <source>
        <strain evidence="1 2">CCUG 25036</strain>
    </source>
</reference>
<proteinExistence type="predicted"/>
<dbReference type="AlphaFoldDB" id="A0A7X5ZI51"/>
<gene>
    <name evidence="1" type="ORF">HBF25_08505</name>
</gene>
<comment type="caution">
    <text evidence="1">The sequence shown here is derived from an EMBL/GenBank/DDBJ whole genome shotgun (WGS) entry which is preliminary data.</text>
</comment>
<name>A0A7X5ZI51_9GAMM</name>
<dbReference type="Proteomes" id="UP000490980">
    <property type="component" value="Unassembled WGS sequence"/>
</dbReference>
<organism evidence="1 2">
    <name type="scientific">Luteibacter anthropi</name>
    <dbReference type="NCBI Taxonomy" id="564369"/>
    <lineage>
        <taxon>Bacteria</taxon>
        <taxon>Pseudomonadati</taxon>
        <taxon>Pseudomonadota</taxon>
        <taxon>Gammaproteobacteria</taxon>
        <taxon>Lysobacterales</taxon>
        <taxon>Rhodanobacteraceae</taxon>
        <taxon>Luteibacter</taxon>
    </lineage>
</organism>
<dbReference type="EMBL" id="JAARLZ010000004">
    <property type="protein sequence ID" value="NII06424.1"/>
    <property type="molecule type" value="Genomic_DNA"/>
</dbReference>
<keyword evidence="2" id="KW-1185">Reference proteome</keyword>
<sequence>MMKGMHPTLAKALAPFAPPASGRGNENFLRLPFDVELRDGSLVEAHPRDVAVVFDTIIDEHMEEIVAKLTTMTHERIDRDSVETAIDRYSI</sequence>
<protein>
    <submittedName>
        <fullName evidence="1">Uncharacterized protein</fullName>
    </submittedName>
</protein>
<evidence type="ECO:0000313" key="1">
    <source>
        <dbReference type="EMBL" id="NII06424.1"/>
    </source>
</evidence>
<evidence type="ECO:0000313" key="2">
    <source>
        <dbReference type="Proteomes" id="UP000490980"/>
    </source>
</evidence>
<accession>A0A7X5ZI51</accession>
<dbReference type="RefSeq" id="WP_166947441.1">
    <property type="nucleotide sequence ID" value="NZ_CP077072.1"/>
</dbReference>